<proteinExistence type="predicted"/>
<dbReference type="OrthoDB" id="8265259at2"/>
<keyword evidence="2" id="KW-1185">Reference proteome</keyword>
<dbReference type="AlphaFoldDB" id="A0A239CFL8"/>
<dbReference type="PANTHER" id="PTHR37694">
    <property type="entry name" value="SLR8022 PROTEIN"/>
    <property type="match status" value="1"/>
</dbReference>
<dbReference type="Gene3D" id="2.60.120.10">
    <property type="entry name" value="Jelly Rolls"/>
    <property type="match status" value="1"/>
</dbReference>
<evidence type="ECO:0000313" key="1">
    <source>
        <dbReference type="EMBL" id="SNS18254.1"/>
    </source>
</evidence>
<dbReference type="SUPFAM" id="SSF51182">
    <property type="entry name" value="RmlC-like cupins"/>
    <property type="match status" value="1"/>
</dbReference>
<dbReference type="RefSeq" id="WP_089397608.1">
    <property type="nucleotide sequence ID" value="NZ_FZOT01000001.1"/>
</dbReference>
<dbReference type="EMBL" id="FZOT01000001">
    <property type="protein sequence ID" value="SNS18254.1"/>
    <property type="molecule type" value="Genomic_DNA"/>
</dbReference>
<reference evidence="1 2" key="1">
    <citation type="submission" date="2017-06" db="EMBL/GenBank/DDBJ databases">
        <authorList>
            <person name="Kim H.J."/>
            <person name="Triplett B.A."/>
        </authorList>
    </citation>
    <scope>NUCLEOTIDE SEQUENCE [LARGE SCALE GENOMIC DNA]</scope>
    <source>
        <strain evidence="1 2">U15</strain>
    </source>
</reference>
<evidence type="ECO:0008006" key="3">
    <source>
        <dbReference type="Google" id="ProtNLM"/>
    </source>
</evidence>
<accession>A0A239CFL8</accession>
<name>A0A239CFL8_9BURK</name>
<dbReference type="InterPro" id="IPR014710">
    <property type="entry name" value="RmlC-like_jellyroll"/>
</dbReference>
<dbReference type="PANTHER" id="PTHR37694:SF1">
    <property type="entry name" value="SLR8022 PROTEIN"/>
    <property type="match status" value="1"/>
</dbReference>
<evidence type="ECO:0000313" key="2">
    <source>
        <dbReference type="Proteomes" id="UP000198284"/>
    </source>
</evidence>
<gene>
    <name evidence="1" type="ORF">SAMN06265795_101402</name>
</gene>
<organism evidence="1 2">
    <name type="scientific">Noviherbaspirillum humi</name>
    <dbReference type="NCBI Taxonomy" id="1688639"/>
    <lineage>
        <taxon>Bacteria</taxon>
        <taxon>Pseudomonadati</taxon>
        <taxon>Pseudomonadota</taxon>
        <taxon>Betaproteobacteria</taxon>
        <taxon>Burkholderiales</taxon>
        <taxon>Oxalobacteraceae</taxon>
        <taxon>Noviherbaspirillum</taxon>
    </lineage>
</organism>
<dbReference type="InterPro" id="IPR011051">
    <property type="entry name" value="RmlC_Cupin_sf"/>
</dbReference>
<sequence length="117" mass="12510">MSLHHAISGERIRIHPPAENLPDSQSVALLKSEQLEVMRLVLAAGRTVPPHDVPGEITLQCLDGAVEVQAHGKTETLNAGEMLFLAGGISYSLHAPRDAVVLMTVVLTRDDSGKLLS</sequence>
<dbReference type="Proteomes" id="UP000198284">
    <property type="component" value="Unassembled WGS sequence"/>
</dbReference>
<protein>
    <recommendedName>
        <fullName evidence="3">Cupin domain-containing protein</fullName>
    </recommendedName>
</protein>